<feature type="domain" description="Galactokinase N-terminal" evidence="8">
    <location>
        <begin position="10"/>
        <end position="41"/>
    </location>
</feature>
<dbReference type="PANTHER" id="PTHR10457:SF7">
    <property type="entry name" value="GALACTOKINASE-RELATED"/>
    <property type="match status" value="1"/>
</dbReference>
<name>A0A3E2BJY2_9BACT</name>
<dbReference type="SUPFAM" id="SSF55060">
    <property type="entry name" value="GHMP Kinase, C-terminal domain"/>
    <property type="match status" value="1"/>
</dbReference>
<protein>
    <submittedName>
        <fullName evidence="9">Mevalonate kinase</fullName>
    </submittedName>
</protein>
<reference evidence="9 10" key="1">
    <citation type="submission" date="2018-08" db="EMBL/GenBank/DDBJ databases">
        <title>Genome analysis of the thermophilic bacterium of the candidate phylum Aminicenantes from deep subsurface aquifer revealed its physiology and ecological role.</title>
        <authorList>
            <person name="Kadnikov V.V."/>
            <person name="Mardanov A.V."/>
            <person name="Beletsky A.V."/>
            <person name="Karnachuk O.V."/>
            <person name="Ravin N.V."/>
        </authorList>
    </citation>
    <scope>NUCLEOTIDE SEQUENCE [LARGE SCALE GENOMIC DNA]</scope>
    <source>
        <strain evidence="9">BY38</strain>
    </source>
</reference>
<keyword evidence="4" id="KW-0067">ATP-binding</keyword>
<dbReference type="SUPFAM" id="SSF54211">
    <property type="entry name" value="Ribosomal protein S5 domain 2-like"/>
    <property type="match status" value="1"/>
</dbReference>
<comment type="similarity">
    <text evidence="1">Belongs to the GHMP kinase family. GalK subfamily.</text>
</comment>
<organism evidence="9 10">
    <name type="scientific">Candidatus Saccharicenans subterraneus</name>
    <dbReference type="NCBI Taxonomy" id="2508984"/>
    <lineage>
        <taxon>Bacteria</taxon>
        <taxon>Candidatus Aminicenantota</taxon>
        <taxon>Candidatus Aminicenantia</taxon>
        <taxon>Candidatus Aminicenantales</taxon>
        <taxon>Candidatus Saccharicenantaceae</taxon>
        <taxon>Candidatus Saccharicenans</taxon>
    </lineage>
</organism>
<keyword evidence="5" id="KW-0119">Carbohydrate metabolism</keyword>
<dbReference type="GO" id="GO:0005524">
    <property type="term" value="F:ATP binding"/>
    <property type="evidence" value="ECO:0007669"/>
    <property type="project" value="UniProtKB-KW"/>
</dbReference>
<gene>
    <name evidence="9" type="ORF">OP8BY_0672</name>
</gene>
<comment type="caution">
    <text evidence="9">The sequence shown here is derived from an EMBL/GenBank/DDBJ whole genome shotgun (WGS) entry which is preliminary data.</text>
</comment>
<dbReference type="EMBL" id="QUAH01000013">
    <property type="protein sequence ID" value="RFT15041.1"/>
    <property type="molecule type" value="Genomic_DNA"/>
</dbReference>
<dbReference type="InterPro" id="IPR020568">
    <property type="entry name" value="Ribosomal_Su5_D2-typ_SF"/>
</dbReference>
<dbReference type="InterPro" id="IPR019539">
    <property type="entry name" value="GalKase_N"/>
</dbReference>
<dbReference type="InterPro" id="IPR006206">
    <property type="entry name" value="Mevalonate/galactokinase"/>
</dbReference>
<proteinExistence type="inferred from homology"/>
<dbReference type="Gene3D" id="3.30.70.890">
    <property type="entry name" value="GHMP kinase, C-terminal domain"/>
    <property type="match status" value="1"/>
</dbReference>
<dbReference type="GO" id="GO:0004335">
    <property type="term" value="F:galactokinase activity"/>
    <property type="evidence" value="ECO:0007669"/>
    <property type="project" value="InterPro"/>
</dbReference>
<sequence length="363" mass="39478">MHKQAFSLRVSSPGRICLFGEHQDYLDLEVIASAISLRFYVEGCPHPGSEFHISLPDTNEEDSFVPGSELPYLKPRDYLRSAVNILLRLGARFRQGWEITMHGEIPINAGTSSSSAMVVAWTRFLLEACGRLDLAPTPEAVAELAHRAEVLEFREPGGMMDHYTSALGGTVWIQFAGGLKITRLPSPPGTFVLGDSLEKKDTTGTLGSVRERVTRGLEILRRENPGLNLATASEQEILNLSRNLPPEISKPLHGAVLNRMLTAEGLKIFQAPVFDPVKFGRLLTEQQTVLRELVGISTPKIDRLLEAALQNGALGGKVNGSGGGGCMFVYAPEDPEAVARAIEQAGGRPYIIRPDSGLTVEKS</sequence>
<keyword evidence="5" id="KW-0299">Galactose metabolism</keyword>
<dbReference type="Gene3D" id="3.30.230.10">
    <property type="match status" value="1"/>
</dbReference>
<dbReference type="Pfam" id="PF10509">
    <property type="entry name" value="GalKase_gal_bdg"/>
    <property type="match status" value="1"/>
</dbReference>
<dbReference type="AlphaFoldDB" id="A0A3E2BJY2"/>
<evidence type="ECO:0000256" key="4">
    <source>
        <dbReference type="ARBA" id="ARBA00022840"/>
    </source>
</evidence>
<evidence type="ECO:0000313" key="9">
    <source>
        <dbReference type="EMBL" id="RFT15041.1"/>
    </source>
</evidence>
<dbReference type="Proteomes" id="UP000257323">
    <property type="component" value="Unassembled WGS sequence"/>
</dbReference>
<dbReference type="InterPro" id="IPR014721">
    <property type="entry name" value="Ribsml_uS5_D2-typ_fold_subgr"/>
</dbReference>
<dbReference type="InterPro" id="IPR000705">
    <property type="entry name" value="Galactokinase"/>
</dbReference>
<keyword evidence="2" id="KW-0547">Nucleotide-binding</keyword>
<evidence type="ECO:0000259" key="8">
    <source>
        <dbReference type="Pfam" id="PF10509"/>
    </source>
</evidence>
<dbReference type="GO" id="GO:0006012">
    <property type="term" value="P:galactose metabolic process"/>
    <property type="evidence" value="ECO:0007669"/>
    <property type="project" value="UniProtKB-KW"/>
</dbReference>
<evidence type="ECO:0000313" key="10">
    <source>
        <dbReference type="Proteomes" id="UP000257323"/>
    </source>
</evidence>
<evidence type="ECO:0000256" key="1">
    <source>
        <dbReference type="ARBA" id="ARBA00006566"/>
    </source>
</evidence>
<evidence type="ECO:0000256" key="5">
    <source>
        <dbReference type="ARBA" id="ARBA00023144"/>
    </source>
</evidence>
<feature type="domain" description="GHMP kinase N-terminal" evidence="6">
    <location>
        <begin position="78"/>
        <end position="169"/>
    </location>
</feature>
<dbReference type="Pfam" id="PF08544">
    <property type="entry name" value="GHMP_kinases_C"/>
    <property type="match status" value="1"/>
</dbReference>
<evidence type="ECO:0000256" key="2">
    <source>
        <dbReference type="ARBA" id="ARBA00022741"/>
    </source>
</evidence>
<dbReference type="Pfam" id="PF00288">
    <property type="entry name" value="GHMP_kinases_N"/>
    <property type="match status" value="1"/>
</dbReference>
<dbReference type="PRINTS" id="PR00473">
    <property type="entry name" value="GALCTOKINASE"/>
</dbReference>
<keyword evidence="3 9" id="KW-0418">Kinase</keyword>
<feature type="domain" description="GHMP kinase C-terminal" evidence="7">
    <location>
        <begin position="275"/>
        <end position="345"/>
    </location>
</feature>
<evidence type="ECO:0000259" key="6">
    <source>
        <dbReference type="Pfam" id="PF00288"/>
    </source>
</evidence>
<dbReference type="InterPro" id="IPR013750">
    <property type="entry name" value="GHMP_kinase_C_dom"/>
</dbReference>
<dbReference type="InterPro" id="IPR036554">
    <property type="entry name" value="GHMP_kinase_C_sf"/>
</dbReference>
<dbReference type="PIRSF" id="PIRSF000530">
    <property type="entry name" value="Galactokinase"/>
    <property type="match status" value="1"/>
</dbReference>
<dbReference type="PRINTS" id="PR00959">
    <property type="entry name" value="MEVGALKINASE"/>
</dbReference>
<dbReference type="GO" id="GO:0005829">
    <property type="term" value="C:cytosol"/>
    <property type="evidence" value="ECO:0007669"/>
    <property type="project" value="TreeGrafter"/>
</dbReference>
<evidence type="ECO:0000259" key="7">
    <source>
        <dbReference type="Pfam" id="PF08544"/>
    </source>
</evidence>
<evidence type="ECO:0000256" key="3">
    <source>
        <dbReference type="ARBA" id="ARBA00022777"/>
    </source>
</evidence>
<dbReference type="InterPro" id="IPR006204">
    <property type="entry name" value="GHMP_kinase_N_dom"/>
</dbReference>
<dbReference type="PANTHER" id="PTHR10457">
    <property type="entry name" value="MEVALONATE KINASE/GALACTOKINASE"/>
    <property type="match status" value="1"/>
</dbReference>
<keyword evidence="3 9" id="KW-0808">Transferase</keyword>
<accession>A0A3E2BJY2</accession>